<keyword evidence="1" id="KW-0732">Signal</keyword>
<feature type="signal peptide" evidence="1">
    <location>
        <begin position="1"/>
        <end position="21"/>
    </location>
</feature>
<dbReference type="EMBL" id="CP032509">
    <property type="protein sequence ID" value="AZN71469.1"/>
    <property type="molecule type" value="Genomic_DNA"/>
</dbReference>
<keyword evidence="3" id="KW-1185">Reference proteome</keyword>
<proteinExistence type="predicted"/>
<protein>
    <submittedName>
        <fullName evidence="2">Conjugal transfer protein TrbK</fullName>
    </submittedName>
</protein>
<name>A0A3Q8XQF0_9HYPH</name>
<dbReference type="Pfam" id="PF20084">
    <property type="entry name" value="TrbK"/>
    <property type="match status" value="1"/>
</dbReference>
<evidence type="ECO:0000313" key="3">
    <source>
        <dbReference type="Proteomes" id="UP000268192"/>
    </source>
</evidence>
<feature type="chain" id="PRO_5018601844" evidence="1">
    <location>
        <begin position="22"/>
        <end position="88"/>
    </location>
</feature>
<gene>
    <name evidence="2" type="ORF">D5400_09495</name>
</gene>
<evidence type="ECO:0000256" key="1">
    <source>
        <dbReference type="SAM" id="SignalP"/>
    </source>
</evidence>
<accession>A0A3Q8XQF0</accession>
<organism evidence="2 3">
    <name type="scientific">Georhizobium profundi</name>
    <dbReference type="NCBI Taxonomy" id="2341112"/>
    <lineage>
        <taxon>Bacteria</taxon>
        <taxon>Pseudomonadati</taxon>
        <taxon>Pseudomonadota</taxon>
        <taxon>Alphaproteobacteria</taxon>
        <taxon>Hyphomicrobiales</taxon>
        <taxon>Rhizobiaceae</taxon>
        <taxon>Georhizobium</taxon>
    </lineage>
</organism>
<reference evidence="2 3" key="1">
    <citation type="submission" date="2018-09" db="EMBL/GenBank/DDBJ databases">
        <title>Marinorhizobium profundi gen. nov., sp. nov., isolated from a deep-sea sediment sample from the New Britain Trench and proposal of Marinorhizobiaceae fam. nov. in the order Rhizobiales of the class Alphaproteobacteria.</title>
        <authorList>
            <person name="Cao J."/>
        </authorList>
    </citation>
    <scope>NUCLEOTIDE SEQUENCE [LARGE SCALE GENOMIC DNA]</scope>
    <source>
        <strain evidence="2 3">WS11</strain>
    </source>
</reference>
<dbReference type="Proteomes" id="UP000268192">
    <property type="component" value="Chromosome"/>
</dbReference>
<dbReference type="AlphaFoldDB" id="A0A3Q8XQF0"/>
<evidence type="ECO:0000313" key="2">
    <source>
        <dbReference type="EMBL" id="AZN71469.1"/>
    </source>
</evidence>
<dbReference type="KEGG" id="abaw:D5400_09495"/>
<dbReference type="RefSeq" id="WP_126009782.1">
    <property type="nucleotide sequence ID" value="NZ_CP032509.1"/>
</dbReference>
<dbReference type="OrthoDB" id="9815800at2"/>
<dbReference type="InterPro" id="IPR027587">
    <property type="entry name" value="TrbK"/>
</dbReference>
<sequence length="88" mass="9682">MDGKMLARLLAVIFIAFAVTAAAIDMARKNEPQPPRPISTTNPVAPVNPLRQTLERCQKMGDASGEDADCLAAWDENRRRFLGQDGDR</sequence>
<dbReference type="NCBIfam" id="TIGR04360">
    <property type="entry name" value="other_trbK"/>
    <property type="match status" value="1"/>
</dbReference>